<feature type="signal peptide" evidence="3">
    <location>
        <begin position="1"/>
        <end position="19"/>
    </location>
</feature>
<dbReference type="Gene3D" id="2.60.40.2500">
    <property type="match status" value="1"/>
</dbReference>
<dbReference type="InterPro" id="IPR010258">
    <property type="entry name" value="Conjugal_tfr_TrbG/VirB9/CagX"/>
</dbReference>
<organism evidence="4 5">
    <name type="scientific">Enterovibrio nigricans DSM 22720</name>
    <dbReference type="NCBI Taxonomy" id="1121868"/>
    <lineage>
        <taxon>Bacteria</taxon>
        <taxon>Pseudomonadati</taxon>
        <taxon>Pseudomonadota</taxon>
        <taxon>Gammaproteobacteria</taxon>
        <taxon>Vibrionales</taxon>
        <taxon>Vibrionaceae</taxon>
        <taxon>Enterovibrio</taxon>
    </lineage>
</organism>
<proteinExistence type="inferred from homology"/>
<dbReference type="InterPro" id="IPR038161">
    <property type="entry name" value="VirB9/CagX/TrbG_C_sf"/>
</dbReference>
<dbReference type="InterPro" id="IPR014148">
    <property type="entry name" value="VirB9"/>
</dbReference>
<feature type="chain" id="PRO_5013160020" evidence="3">
    <location>
        <begin position="20"/>
        <end position="295"/>
    </location>
</feature>
<comment type="similarity">
    <text evidence="1">Belongs to the TrbG/VirB9 family.</text>
</comment>
<dbReference type="Proteomes" id="UP000190162">
    <property type="component" value="Unassembled WGS sequence"/>
</dbReference>
<evidence type="ECO:0000256" key="1">
    <source>
        <dbReference type="ARBA" id="ARBA00006135"/>
    </source>
</evidence>
<dbReference type="AlphaFoldDB" id="A0A1T4V8I6"/>
<evidence type="ECO:0000313" key="5">
    <source>
        <dbReference type="Proteomes" id="UP000190162"/>
    </source>
</evidence>
<evidence type="ECO:0000256" key="2">
    <source>
        <dbReference type="ARBA" id="ARBA00022729"/>
    </source>
</evidence>
<reference evidence="5" key="1">
    <citation type="submission" date="2017-02" db="EMBL/GenBank/DDBJ databases">
        <authorList>
            <person name="Varghese N."/>
            <person name="Submissions S."/>
        </authorList>
    </citation>
    <scope>NUCLEOTIDE SEQUENCE [LARGE SCALE GENOMIC DNA]</scope>
    <source>
        <strain evidence="5">DSM 22720</strain>
    </source>
</reference>
<dbReference type="CDD" id="cd06911">
    <property type="entry name" value="VirB9_CagX_TrbG"/>
    <property type="match status" value="1"/>
</dbReference>
<evidence type="ECO:0000313" key="4">
    <source>
        <dbReference type="EMBL" id="SKA61265.1"/>
    </source>
</evidence>
<dbReference type="InterPro" id="IPR033645">
    <property type="entry name" value="VirB9/CagX/TrbG_C"/>
</dbReference>
<dbReference type="OrthoDB" id="5357875at2"/>
<dbReference type="EMBL" id="FUXU01000055">
    <property type="protein sequence ID" value="SKA61265.1"/>
    <property type="molecule type" value="Genomic_DNA"/>
</dbReference>
<gene>
    <name evidence="4" type="ORF">SAMN02745132_03452</name>
</gene>
<name>A0A1T4V8I6_9GAMM</name>
<evidence type="ECO:0000256" key="3">
    <source>
        <dbReference type="SAM" id="SignalP"/>
    </source>
</evidence>
<dbReference type="NCBIfam" id="TIGR02781">
    <property type="entry name" value="VirB9"/>
    <property type="match status" value="1"/>
</dbReference>
<keyword evidence="2 3" id="KW-0732">Signal</keyword>
<dbReference type="Pfam" id="PF03524">
    <property type="entry name" value="CagX"/>
    <property type="match status" value="1"/>
</dbReference>
<protein>
    <submittedName>
        <fullName evidence="4">Type IV secretion system protein VirB9</fullName>
    </submittedName>
</protein>
<accession>A0A1T4V8I6</accession>
<dbReference type="RefSeq" id="WP_078753655.1">
    <property type="nucleotide sequence ID" value="NZ_FUXU01000055.1"/>
</dbReference>
<keyword evidence="5" id="KW-1185">Reference proteome</keyword>
<sequence length="295" mass="33183">MKTSLFALCLCTASLPALALDIPDQSHRDSNIQATEYRHDDVVAITAYIGMSTHIVFSTDEKIEYTFTGFADGWEITPKGNHLFIKALSAKGTQTYEDEEGKEVKEEIIITPTTKDWKTNLNVVTNKRNYTFALNLGTGTKGKRQNTYRLTFRYPEEEAKRNALALEQSKLRQQLTPEVNAKNWHYVMQVGKKSRSIAPIKAFDDGRFTYLTFAQNSEIPAIFIVTETGQETLINSHISAHDPDTIVVQRISKQWVLRLDNAVVGVTNQAFDTLSVDTRSGTTVKGVTRIVKEKS</sequence>